<dbReference type="EMBL" id="JBHLWN010000117">
    <property type="protein sequence ID" value="MFC0216314.1"/>
    <property type="molecule type" value="Genomic_DNA"/>
</dbReference>
<keyword evidence="2" id="KW-1133">Transmembrane helix</keyword>
<keyword evidence="2" id="KW-0812">Transmembrane</keyword>
<feature type="region of interest" description="Disordered" evidence="1">
    <location>
        <begin position="1"/>
        <end position="53"/>
    </location>
</feature>
<evidence type="ECO:0000313" key="4">
    <source>
        <dbReference type="Proteomes" id="UP001589776"/>
    </source>
</evidence>
<reference evidence="3 4" key="1">
    <citation type="submission" date="2024-09" db="EMBL/GenBank/DDBJ databases">
        <authorList>
            <person name="Sun Q."/>
            <person name="Mori K."/>
        </authorList>
    </citation>
    <scope>NUCLEOTIDE SEQUENCE [LARGE SCALE GENOMIC DNA]</scope>
    <source>
        <strain evidence="3 4">CCM 7759</strain>
    </source>
</reference>
<accession>A0ABV6DUH5</accession>
<dbReference type="RefSeq" id="WP_377474368.1">
    <property type="nucleotide sequence ID" value="NZ_JBHLWN010000117.1"/>
</dbReference>
<dbReference type="Proteomes" id="UP001589776">
    <property type="component" value="Unassembled WGS sequence"/>
</dbReference>
<feature type="compositionally biased region" description="Basic and acidic residues" evidence="1">
    <location>
        <begin position="17"/>
        <end position="32"/>
    </location>
</feature>
<evidence type="ECO:0008006" key="5">
    <source>
        <dbReference type="Google" id="ProtNLM"/>
    </source>
</evidence>
<feature type="transmembrane region" description="Helical" evidence="2">
    <location>
        <begin position="146"/>
        <end position="165"/>
    </location>
</feature>
<evidence type="ECO:0000313" key="3">
    <source>
        <dbReference type="EMBL" id="MFC0216314.1"/>
    </source>
</evidence>
<sequence>MNSDHEQSESPSVYGRKQFEREASVGGARDEEYASELTPTLPGTAVQRGEAMRRYDTPRIPVAQEGTAGVRAAADAETRRGDGDGDALAAIGALVEDDENVATRNKSLGIAALVLAAISLFFLPAVLGPASIVVGFAAFVRGNRTLGVWSMALGLLAVAAYYVLVPYYT</sequence>
<protein>
    <recommendedName>
        <fullName evidence="5">DUF4190 domain-containing protein</fullName>
    </recommendedName>
</protein>
<proteinExistence type="predicted"/>
<comment type="caution">
    <text evidence="3">The sequence shown here is derived from an EMBL/GenBank/DDBJ whole genome shotgun (WGS) entry which is preliminary data.</text>
</comment>
<evidence type="ECO:0000256" key="2">
    <source>
        <dbReference type="SAM" id="Phobius"/>
    </source>
</evidence>
<keyword evidence="4" id="KW-1185">Reference proteome</keyword>
<feature type="transmembrane region" description="Helical" evidence="2">
    <location>
        <begin position="110"/>
        <end position="140"/>
    </location>
</feature>
<name>A0ABV6DUH5_9BACL</name>
<gene>
    <name evidence="3" type="ORF">ACFFK0_28355</name>
</gene>
<evidence type="ECO:0000256" key="1">
    <source>
        <dbReference type="SAM" id="MobiDB-lite"/>
    </source>
</evidence>
<organism evidence="3 4">
    <name type="scientific">Paenibacillus chartarius</name>
    <dbReference type="NCBI Taxonomy" id="747481"/>
    <lineage>
        <taxon>Bacteria</taxon>
        <taxon>Bacillati</taxon>
        <taxon>Bacillota</taxon>
        <taxon>Bacilli</taxon>
        <taxon>Bacillales</taxon>
        <taxon>Paenibacillaceae</taxon>
        <taxon>Paenibacillus</taxon>
    </lineage>
</organism>
<keyword evidence="2" id="KW-0472">Membrane</keyword>